<organism evidence="1 2">
    <name type="scientific">Armillaria gallica</name>
    <name type="common">Bulbous honey fungus</name>
    <name type="synonym">Armillaria bulbosa</name>
    <dbReference type="NCBI Taxonomy" id="47427"/>
    <lineage>
        <taxon>Eukaryota</taxon>
        <taxon>Fungi</taxon>
        <taxon>Dikarya</taxon>
        <taxon>Basidiomycota</taxon>
        <taxon>Agaricomycotina</taxon>
        <taxon>Agaricomycetes</taxon>
        <taxon>Agaricomycetidae</taxon>
        <taxon>Agaricales</taxon>
        <taxon>Marasmiineae</taxon>
        <taxon>Physalacriaceae</taxon>
        <taxon>Armillaria</taxon>
    </lineage>
</organism>
<gene>
    <name evidence="1" type="ORF">ARMGADRAFT_1024049</name>
</gene>
<evidence type="ECO:0000313" key="1">
    <source>
        <dbReference type="EMBL" id="PBL02900.1"/>
    </source>
</evidence>
<dbReference type="InParanoid" id="A0A2H3E643"/>
<dbReference type="EMBL" id="KZ293645">
    <property type="protein sequence ID" value="PBL02900.1"/>
    <property type="molecule type" value="Genomic_DNA"/>
</dbReference>
<reference evidence="2" key="1">
    <citation type="journal article" date="2017" name="Nat. Ecol. Evol.">
        <title>Genome expansion and lineage-specific genetic innovations in the forest pathogenic fungi Armillaria.</title>
        <authorList>
            <person name="Sipos G."/>
            <person name="Prasanna A.N."/>
            <person name="Walter M.C."/>
            <person name="O'Connor E."/>
            <person name="Balint B."/>
            <person name="Krizsan K."/>
            <person name="Kiss B."/>
            <person name="Hess J."/>
            <person name="Varga T."/>
            <person name="Slot J."/>
            <person name="Riley R."/>
            <person name="Boka B."/>
            <person name="Rigling D."/>
            <person name="Barry K."/>
            <person name="Lee J."/>
            <person name="Mihaltcheva S."/>
            <person name="LaButti K."/>
            <person name="Lipzen A."/>
            <person name="Waldron R."/>
            <person name="Moloney N.M."/>
            <person name="Sperisen C."/>
            <person name="Kredics L."/>
            <person name="Vagvoelgyi C."/>
            <person name="Patrignani A."/>
            <person name="Fitzpatrick D."/>
            <person name="Nagy I."/>
            <person name="Doyle S."/>
            <person name="Anderson J.B."/>
            <person name="Grigoriev I.V."/>
            <person name="Gueldener U."/>
            <person name="Muensterkoetter M."/>
            <person name="Nagy L.G."/>
        </authorList>
    </citation>
    <scope>NUCLEOTIDE SEQUENCE [LARGE SCALE GENOMIC DNA]</scope>
    <source>
        <strain evidence="2">Ar21-2</strain>
    </source>
</reference>
<name>A0A2H3E643_ARMGA</name>
<dbReference type="AlphaFoldDB" id="A0A2H3E643"/>
<protein>
    <submittedName>
        <fullName evidence="1">Uncharacterized protein</fullName>
    </submittedName>
</protein>
<keyword evidence="2" id="KW-1185">Reference proteome</keyword>
<sequence>MSNSSSFELVNNAIGHAGWATPMRWLGSYVPTSVRAVTLRQLSALFTELSCSLVASDSSLSFTLEFTPRSKMGAVNASRPLASIESQTLRQRTWEGGDRKVVIVVTDGRFHEVLNGMQRWTVTATAVCYRQFRVWIIRAEVTGGIEVGSHRVARREGQPG</sequence>
<proteinExistence type="predicted"/>
<dbReference type="Proteomes" id="UP000217790">
    <property type="component" value="Unassembled WGS sequence"/>
</dbReference>
<accession>A0A2H3E643</accession>
<evidence type="ECO:0000313" key="2">
    <source>
        <dbReference type="Proteomes" id="UP000217790"/>
    </source>
</evidence>